<dbReference type="InterPro" id="IPR011990">
    <property type="entry name" value="TPR-like_helical_dom_sf"/>
</dbReference>
<dbReference type="GO" id="GO:0003700">
    <property type="term" value="F:DNA-binding transcription factor activity"/>
    <property type="evidence" value="ECO:0007669"/>
    <property type="project" value="InterPro"/>
</dbReference>
<dbReference type="EMBL" id="OX365902">
    <property type="protein sequence ID" value="CAI4062595.1"/>
    <property type="molecule type" value="Genomic_DNA"/>
</dbReference>
<dbReference type="GO" id="GO:0006397">
    <property type="term" value="P:mRNA processing"/>
    <property type="evidence" value="ECO:0007669"/>
    <property type="project" value="UniProtKB-KW"/>
</dbReference>
<dbReference type="Gene3D" id="1.25.40.10">
    <property type="entry name" value="Tetratricopeptide repeat domain"/>
    <property type="match status" value="1"/>
</dbReference>
<dbReference type="InterPro" id="IPR002885">
    <property type="entry name" value="PPR_rpt"/>
</dbReference>
<name>A0AA35NT38_SACK1</name>
<gene>
    <name evidence="1" type="primary">SKDI07G4010</name>
    <name evidence="1" type="ORF">SKDI_07G4010</name>
</gene>
<dbReference type="PROSITE" id="PS51375">
    <property type="entry name" value="PPR"/>
    <property type="match status" value="1"/>
</dbReference>
<sequence>MYMVRCGLKTNVLFFSFESAFVLSERLITRRFRSTLQIEDEKNTMEGLVKHEMVSPEEVEFKLAQLREFTKTLKSRIYNTESPNLSSHQNNRIPPMSEDLRNTDSNKSSHVTNERSVTEENKSNDLSYQIHSSFIEKINDLVPKVIRERVADDDFLAKYLLDRSHRNWAPIIDKLYIGEKRLTNTDSKELSVWLKGTVKYLPFHNILQLDEMLLEQIDGDVVKFNTHMYECIFNNLGNLKPNGSNQDGIINDEVVLKMKELLERYDNALSTIEDRRAKKQGPPLRVPKMTQSLFNSCLKYSTKCSSFNDMEYFITKFRENYGISPNKQNLTTVIQFYSRKEMTKQAWNTFDTMKFLSTKHFPDIRTYNTMLQICEKERNFPKALDLFQEIQDHNIKPTTNTYIMMARVLAASSSNNVVSEGKPSSLRLLGWNYLHELEEKNLYRHKKDEMNLFLAMMALAAYDGDVELSKALYYLFIGKKYKTVCASWNGNILKDQDKIWKSVLSPEMLNYLMLAYARFDPSKLPILSGYEKGIELRRKFLREFDSFSRLDDANNAIKFKLPFLPINNLNLEAQVLAESSAIWNFNLENGGTYSTLTSKNGTVQEAIRKDEMLFNSFAREAKDLSDFKFKVMYEVTKRQRESINVNVFNRISLHTYLTIPINLKHQKEFLERLTIFTFQQHEFEAVLRRLYENCRNLPFLSDQVGQNQVSSEPVPASEAEIKEESTVRMDDIWYITSLRWKIMMDTTVYELVMKAATEFQNEDLAKKVWNDRGKFRTTIPFLQLDQRTRVSKDQKFAHSMVEFFTKQGKYSDAMAIVLSSKNRFNWTYSMVKNLHQALEGIEDSNSVEILLDVVNKKSHARAIKWEQRELQI</sequence>
<dbReference type="InterPro" id="IPR018060">
    <property type="entry name" value="HTH_AraC"/>
</dbReference>
<dbReference type="PROSITE" id="PS01124">
    <property type="entry name" value="HTH_ARAC_FAMILY_2"/>
    <property type="match status" value="1"/>
</dbReference>
<reference evidence="1" key="1">
    <citation type="submission" date="2022-10" db="EMBL/GenBank/DDBJ databases">
        <authorList>
            <person name="Byrne P K."/>
        </authorList>
    </citation>
    <scope>NUCLEOTIDE SEQUENCE</scope>
    <source>
        <strain evidence="1">IFO1802</strain>
    </source>
</reference>
<accession>A0AA35NT38</accession>
<dbReference type="Pfam" id="PF13041">
    <property type="entry name" value="PPR_2"/>
    <property type="match status" value="1"/>
</dbReference>
<evidence type="ECO:0000313" key="2">
    <source>
        <dbReference type="Proteomes" id="UP001162087"/>
    </source>
</evidence>
<dbReference type="OrthoDB" id="185373at2759"/>
<organism evidence="1 2">
    <name type="scientific">Saccharomyces kudriavzevii (strain ATCC MYA-4449 / AS 2.2408 / CBS 8840 / NBRC 1802 / NCYC 2889)</name>
    <name type="common">Yeast</name>
    <dbReference type="NCBI Taxonomy" id="226230"/>
    <lineage>
        <taxon>Eukaryota</taxon>
        <taxon>Fungi</taxon>
        <taxon>Dikarya</taxon>
        <taxon>Ascomycota</taxon>
        <taxon>Saccharomycotina</taxon>
        <taxon>Saccharomycetes</taxon>
        <taxon>Saccharomycetales</taxon>
        <taxon>Saccharomycetaceae</taxon>
        <taxon>Saccharomyces</taxon>
    </lineage>
</organism>
<dbReference type="GO" id="GO:0043565">
    <property type="term" value="F:sequence-specific DNA binding"/>
    <property type="evidence" value="ECO:0007669"/>
    <property type="project" value="InterPro"/>
</dbReference>
<dbReference type="NCBIfam" id="TIGR00756">
    <property type="entry name" value="PPR"/>
    <property type="match status" value="1"/>
</dbReference>
<dbReference type="PANTHER" id="PTHR47936:SF1">
    <property type="entry name" value="PENTATRICOPEPTIDE REPEAT-CONTAINING PROTEIN GUN1, CHLOROPLASTIC"/>
    <property type="match status" value="1"/>
</dbReference>
<proteinExistence type="predicted"/>
<evidence type="ECO:0000313" key="1">
    <source>
        <dbReference type="EMBL" id="CAI4062595.1"/>
    </source>
</evidence>
<keyword evidence="2" id="KW-1185">Reference proteome</keyword>
<protein>
    <submittedName>
        <fullName evidence="1">Uncharacterized protein</fullName>
    </submittedName>
</protein>
<dbReference type="GO" id="GO:0005739">
    <property type="term" value="C:mitochondrion"/>
    <property type="evidence" value="ECO:0007669"/>
    <property type="project" value="UniProtKB-SubCell"/>
</dbReference>
<dbReference type="GO" id="GO:0008380">
    <property type="term" value="P:RNA splicing"/>
    <property type="evidence" value="ECO:0007669"/>
    <property type="project" value="UniProtKB-KW"/>
</dbReference>
<dbReference type="PANTHER" id="PTHR47936">
    <property type="entry name" value="PPR_LONG DOMAIN-CONTAINING PROTEIN"/>
    <property type="match status" value="1"/>
</dbReference>
<dbReference type="Proteomes" id="UP001162087">
    <property type="component" value="Chromosome 7"/>
</dbReference>